<evidence type="ECO:0000256" key="6">
    <source>
        <dbReference type="ARBA" id="ARBA00023132"/>
    </source>
</evidence>
<gene>
    <name evidence="10" type="ORF">SADUNF_Sadunf10G0145400</name>
</gene>
<keyword evidence="4" id="KW-0653">Protein transport</keyword>
<keyword evidence="6" id="KW-0906">Nuclear pore complex</keyword>
<dbReference type="GO" id="GO:0006406">
    <property type="term" value="P:mRNA export from nucleus"/>
    <property type="evidence" value="ECO:0007669"/>
    <property type="project" value="TreeGrafter"/>
</dbReference>
<evidence type="ECO:0000256" key="4">
    <source>
        <dbReference type="ARBA" id="ARBA00022927"/>
    </source>
</evidence>
<keyword evidence="5" id="KW-0811">Translocation</keyword>
<dbReference type="GO" id="GO:0000056">
    <property type="term" value="P:ribosomal small subunit export from nucleus"/>
    <property type="evidence" value="ECO:0007669"/>
    <property type="project" value="InterPro"/>
</dbReference>
<dbReference type="InterPro" id="IPR036322">
    <property type="entry name" value="WD40_repeat_dom_sf"/>
</dbReference>
<dbReference type="PANTHER" id="PTHR13257:SF0">
    <property type="entry name" value="NUCLEAR PORE COMPLEX PROTEIN NUP88"/>
    <property type="match status" value="1"/>
</dbReference>
<dbReference type="PANTHER" id="PTHR13257">
    <property type="entry name" value="NUCLEOPORIN NUP84-RELATED"/>
    <property type="match status" value="1"/>
</dbReference>
<evidence type="ECO:0008006" key="12">
    <source>
        <dbReference type="Google" id="ProtNLM"/>
    </source>
</evidence>
<keyword evidence="3" id="KW-0509">mRNA transport</keyword>
<keyword evidence="2" id="KW-0813">Transport</keyword>
<name>A0A835MR53_9ROSI</name>
<evidence type="ECO:0000256" key="9">
    <source>
        <dbReference type="SAM" id="MobiDB-lite"/>
    </source>
</evidence>
<comment type="caution">
    <text evidence="10">The sequence shown here is derived from an EMBL/GenBank/DDBJ whole genome shotgun (WGS) entry which is preliminary data.</text>
</comment>
<dbReference type="OrthoDB" id="341482at2759"/>
<dbReference type="Pfam" id="PF10168">
    <property type="entry name" value="Nup88"/>
    <property type="match status" value="2"/>
</dbReference>
<feature type="coiled-coil region" evidence="8">
    <location>
        <begin position="654"/>
        <end position="681"/>
    </location>
</feature>
<proteinExistence type="predicted"/>
<dbReference type="InterPro" id="IPR019321">
    <property type="entry name" value="Nucleoporin_Nup88"/>
</dbReference>
<reference evidence="10 11" key="1">
    <citation type="submission" date="2020-10" db="EMBL/GenBank/DDBJ databases">
        <title>Plant Genome Project.</title>
        <authorList>
            <person name="Zhang R.-G."/>
        </authorList>
    </citation>
    <scope>NUCLEOTIDE SEQUENCE [LARGE SCALE GENOMIC DNA]</scope>
    <source>
        <strain evidence="10">FAFU-HL-1</strain>
        <tissue evidence="10">Leaf</tissue>
    </source>
</reference>
<keyword evidence="7" id="KW-0539">Nucleus</keyword>
<evidence type="ECO:0000256" key="8">
    <source>
        <dbReference type="SAM" id="Coils"/>
    </source>
</evidence>
<dbReference type="GO" id="GO:0017056">
    <property type="term" value="F:structural constituent of nuclear pore"/>
    <property type="evidence" value="ECO:0007669"/>
    <property type="project" value="InterPro"/>
</dbReference>
<evidence type="ECO:0000313" key="11">
    <source>
        <dbReference type="Proteomes" id="UP000657918"/>
    </source>
</evidence>
<dbReference type="Proteomes" id="UP000657918">
    <property type="component" value="Unassembled WGS sequence"/>
</dbReference>
<evidence type="ECO:0000313" key="10">
    <source>
        <dbReference type="EMBL" id="KAF9674615.1"/>
    </source>
</evidence>
<dbReference type="EMBL" id="JADGMS010000010">
    <property type="protein sequence ID" value="KAF9674615.1"/>
    <property type="molecule type" value="Genomic_DNA"/>
</dbReference>
<feature type="compositionally biased region" description="Polar residues" evidence="9">
    <location>
        <begin position="11"/>
        <end position="21"/>
    </location>
</feature>
<organism evidence="10 11">
    <name type="scientific">Salix dunnii</name>
    <dbReference type="NCBI Taxonomy" id="1413687"/>
    <lineage>
        <taxon>Eukaryota</taxon>
        <taxon>Viridiplantae</taxon>
        <taxon>Streptophyta</taxon>
        <taxon>Embryophyta</taxon>
        <taxon>Tracheophyta</taxon>
        <taxon>Spermatophyta</taxon>
        <taxon>Magnoliopsida</taxon>
        <taxon>eudicotyledons</taxon>
        <taxon>Gunneridae</taxon>
        <taxon>Pentapetalae</taxon>
        <taxon>rosids</taxon>
        <taxon>fabids</taxon>
        <taxon>Malpighiales</taxon>
        <taxon>Salicaceae</taxon>
        <taxon>Saliceae</taxon>
        <taxon>Salix</taxon>
    </lineage>
</organism>
<feature type="region of interest" description="Disordered" evidence="9">
    <location>
        <begin position="1"/>
        <end position="24"/>
    </location>
</feature>
<dbReference type="AlphaFoldDB" id="A0A835MR53"/>
<comment type="subcellular location">
    <subcellularLocation>
        <location evidence="1">Nucleus</location>
        <location evidence="1">Nuclear pore complex</location>
    </subcellularLocation>
</comment>
<evidence type="ECO:0000256" key="7">
    <source>
        <dbReference type="ARBA" id="ARBA00023242"/>
    </source>
</evidence>
<evidence type="ECO:0000256" key="5">
    <source>
        <dbReference type="ARBA" id="ARBA00023010"/>
    </source>
</evidence>
<keyword evidence="11" id="KW-1185">Reference proteome</keyword>
<evidence type="ECO:0000256" key="2">
    <source>
        <dbReference type="ARBA" id="ARBA00022448"/>
    </source>
</evidence>
<dbReference type="SUPFAM" id="SSF50978">
    <property type="entry name" value="WD40 repeat-like"/>
    <property type="match status" value="1"/>
</dbReference>
<keyword evidence="8" id="KW-0175">Coiled coil</keyword>
<accession>A0A835MR53</accession>
<dbReference type="GO" id="GO:0006606">
    <property type="term" value="P:protein import into nucleus"/>
    <property type="evidence" value="ECO:0007669"/>
    <property type="project" value="TreeGrafter"/>
</dbReference>
<evidence type="ECO:0000256" key="3">
    <source>
        <dbReference type="ARBA" id="ARBA00022816"/>
    </source>
</evidence>
<dbReference type="GO" id="GO:0005643">
    <property type="term" value="C:nuclear pore"/>
    <property type="evidence" value="ECO:0007669"/>
    <property type="project" value="UniProtKB-SubCell"/>
</dbReference>
<sequence>MRFNFELTEPNPDSSSRNSLTPKEDVLWVPLQNHPLFTSPTSTSPDGDAAPQPQSNLLAWDGTSRLYYWDSNLRCLHRISIRLGDPEPSKVLAASPSKELQTDVEISFEVSKISINRNGSALLLSGAHGLCVMYLYGRSSSKDDSIICRTVSIGSQIYFNGRNVIHLRKVSWHPYSDTHLGILSSDSVFRLFDLSSDVLQPEQEYYLQPVEPGRSRNAASICPVDFSFGGDHLWDKFSVFMLFSDGSVYILCPIVPFKSVYKWESVLEIYNDAEMFGLKSANPVAVNNSNLAIFWLEATFPELARESKEGELSTLKAHPYAIFDASLCLQGPLHKVCHGVEDEDLAVRGAECEGHAVSFLYDLASKDSILVTAWSGGQLQIDALSDEIQPVWTVGSPPRLRVNSHDHILGLAMLCESISGELPVVKLDHPHDHTVWLGHPPPLLRLAIVDLALPGKTESRSHISMFADPLMPERIYSVHDGGIDSIVLHFLPFTSQSSGKDETVRCPSVHPVLSTCQVENSTPSPLCGFIALSDSFGYSWIAVITSNKECVVLEMKTLNLMVPVHVDMKKESASSEEWTNRNPPDFISKELLSGPKVVLVPQGSPNLRSVAADSIEGRSTLHQYLNLFHENYVEYAHKVYFELEHHGPQLKRIVDDQHARLAEAQEKLSKVVRKQSGLENRVNHAMHRHNLLEQRLHCLRNLPGVHKKPLSKAEREFKSELDQFTRVELDALRASIDTLRARLGRFTESLKGDAPNQQRKIVGRNNALDAQISQLKSSLTKLSLVNSDNTKKHTLFWSVLGIGATILVLAQFKTYSIAIGSFQIYTGDMGSQTKVGHLFSAHVMSRCFGQELLHSTVNHIQVPHVTREPKILPFILPHEKRTIVARFNDAHYSR</sequence>
<evidence type="ECO:0000256" key="1">
    <source>
        <dbReference type="ARBA" id="ARBA00004567"/>
    </source>
</evidence>
<protein>
    <recommendedName>
        <fullName evidence="12">Nuclear pore complex protein NUP88</fullName>
    </recommendedName>
</protein>
<dbReference type="GO" id="GO:0000055">
    <property type="term" value="P:ribosomal large subunit export from nucleus"/>
    <property type="evidence" value="ECO:0007669"/>
    <property type="project" value="InterPro"/>
</dbReference>
<dbReference type="InterPro" id="IPR037700">
    <property type="entry name" value="NUP88/NUP82"/>
</dbReference>